<feature type="region of interest" description="Disordered" evidence="1">
    <location>
        <begin position="1"/>
        <end position="37"/>
    </location>
</feature>
<dbReference type="Pfam" id="PF00076">
    <property type="entry name" value="RRM_1"/>
    <property type="match status" value="1"/>
</dbReference>
<dbReference type="InterPro" id="IPR000504">
    <property type="entry name" value="RRM_dom"/>
</dbReference>
<comment type="caution">
    <text evidence="3">The sequence shown here is derived from an EMBL/GenBank/DDBJ whole genome shotgun (WGS) entry which is preliminary data.</text>
</comment>
<name>A0A9P6DT00_9AGAM</name>
<dbReference type="AlphaFoldDB" id="A0A9P6DT00"/>
<dbReference type="Gene3D" id="3.30.70.330">
    <property type="match status" value="1"/>
</dbReference>
<dbReference type="InterPro" id="IPR035979">
    <property type="entry name" value="RBD_domain_sf"/>
</dbReference>
<dbReference type="EMBL" id="MU129024">
    <property type="protein sequence ID" value="KAF9510039.1"/>
    <property type="molecule type" value="Genomic_DNA"/>
</dbReference>
<dbReference type="SUPFAM" id="SSF54928">
    <property type="entry name" value="RNA-binding domain, RBD"/>
    <property type="match status" value="1"/>
</dbReference>
<keyword evidence="4" id="KW-1185">Reference proteome</keyword>
<proteinExistence type="predicted"/>
<organism evidence="3 4">
    <name type="scientific">Hydnum rufescens UP504</name>
    <dbReference type="NCBI Taxonomy" id="1448309"/>
    <lineage>
        <taxon>Eukaryota</taxon>
        <taxon>Fungi</taxon>
        <taxon>Dikarya</taxon>
        <taxon>Basidiomycota</taxon>
        <taxon>Agaricomycotina</taxon>
        <taxon>Agaricomycetes</taxon>
        <taxon>Cantharellales</taxon>
        <taxon>Hydnaceae</taxon>
        <taxon>Hydnum</taxon>
    </lineage>
</organism>
<reference evidence="3" key="1">
    <citation type="journal article" date="2020" name="Nat. Commun.">
        <title>Large-scale genome sequencing of mycorrhizal fungi provides insights into the early evolution of symbiotic traits.</title>
        <authorList>
            <person name="Miyauchi S."/>
            <person name="Kiss E."/>
            <person name="Kuo A."/>
            <person name="Drula E."/>
            <person name="Kohler A."/>
            <person name="Sanchez-Garcia M."/>
            <person name="Morin E."/>
            <person name="Andreopoulos B."/>
            <person name="Barry K.W."/>
            <person name="Bonito G."/>
            <person name="Buee M."/>
            <person name="Carver A."/>
            <person name="Chen C."/>
            <person name="Cichocki N."/>
            <person name="Clum A."/>
            <person name="Culley D."/>
            <person name="Crous P.W."/>
            <person name="Fauchery L."/>
            <person name="Girlanda M."/>
            <person name="Hayes R.D."/>
            <person name="Keri Z."/>
            <person name="LaButti K."/>
            <person name="Lipzen A."/>
            <person name="Lombard V."/>
            <person name="Magnuson J."/>
            <person name="Maillard F."/>
            <person name="Murat C."/>
            <person name="Nolan M."/>
            <person name="Ohm R.A."/>
            <person name="Pangilinan J."/>
            <person name="Pereira M.F."/>
            <person name="Perotto S."/>
            <person name="Peter M."/>
            <person name="Pfister S."/>
            <person name="Riley R."/>
            <person name="Sitrit Y."/>
            <person name="Stielow J.B."/>
            <person name="Szollosi G."/>
            <person name="Zifcakova L."/>
            <person name="Stursova M."/>
            <person name="Spatafora J.W."/>
            <person name="Tedersoo L."/>
            <person name="Vaario L.M."/>
            <person name="Yamada A."/>
            <person name="Yan M."/>
            <person name="Wang P."/>
            <person name="Xu J."/>
            <person name="Bruns T."/>
            <person name="Baldrian P."/>
            <person name="Vilgalys R."/>
            <person name="Dunand C."/>
            <person name="Henrissat B."/>
            <person name="Grigoriev I.V."/>
            <person name="Hibbett D."/>
            <person name="Nagy L.G."/>
            <person name="Martin F.M."/>
        </authorList>
    </citation>
    <scope>NUCLEOTIDE SEQUENCE</scope>
    <source>
        <strain evidence="3">UP504</strain>
    </source>
</reference>
<dbReference type="OrthoDB" id="417481at2759"/>
<evidence type="ECO:0000313" key="3">
    <source>
        <dbReference type="EMBL" id="KAF9510039.1"/>
    </source>
</evidence>
<dbReference type="Proteomes" id="UP000886523">
    <property type="component" value="Unassembled WGS sequence"/>
</dbReference>
<protein>
    <recommendedName>
        <fullName evidence="2">RRM domain-containing protein</fullName>
    </recommendedName>
</protein>
<sequence>MSMAKDPPMDTTPVITPARPRSPPHEPHLRLNHSKKPYLYPLVTTTEYSSPSSPSPLTPPLTPAYTLQPLQALRYHNLHPRSNCSPAPISSLYHFNPTPSSSSQSGTESIFPVSDLSPPLTYLSTPRSVNESVSESTDFGAHSHYSISTDDSEDVVFAGAEQQLSPVDGNLDAIQAPSRFLFVGGVPNAATTALLKQEFAPCGELKGIYVGFQYEHGVVVLAFFDVRTATRAHELIVRSRVDDDGSESATFFAGRKLASRFVSFSELYKAS</sequence>
<dbReference type="GO" id="GO:0003723">
    <property type="term" value="F:RNA binding"/>
    <property type="evidence" value="ECO:0007669"/>
    <property type="project" value="InterPro"/>
</dbReference>
<dbReference type="InterPro" id="IPR012677">
    <property type="entry name" value="Nucleotide-bd_a/b_plait_sf"/>
</dbReference>
<evidence type="ECO:0000313" key="4">
    <source>
        <dbReference type="Proteomes" id="UP000886523"/>
    </source>
</evidence>
<feature type="domain" description="RRM" evidence="2">
    <location>
        <begin position="181"/>
        <end position="233"/>
    </location>
</feature>
<evidence type="ECO:0000259" key="2">
    <source>
        <dbReference type="Pfam" id="PF00076"/>
    </source>
</evidence>
<evidence type="ECO:0000256" key="1">
    <source>
        <dbReference type="SAM" id="MobiDB-lite"/>
    </source>
</evidence>
<accession>A0A9P6DT00</accession>
<gene>
    <name evidence="3" type="ORF">BS47DRAFT_105393</name>
</gene>